<dbReference type="EMBL" id="CAJPWZ010000098">
    <property type="protein sequence ID" value="CAG2185698.1"/>
    <property type="molecule type" value="Genomic_DNA"/>
</dbReference>
<dbReference type="PROSITE" id="PS50076">
    <property type="entry name" value="DNAJ_2"/>
    <property type="match status" value="1"/>
</dbReference>
<dbReference type="AlphaFoldDB" id="A0A8S3PQD1"/>
<dbReference type="PANTHER" id="PTHR44873:SF1">
    <property type="entry name" value="DNAJ HOMOLOG SUBFAMILY C MEMBER 30, MITOCHONDRIAL"/>
    <property type="match status" value="1"/>
</dbReference>
<protein>
    <submittedName>
        <fullName evidence="4">DNAJC30</fullName>
    </submittedName>
</protein>
<evidence type="ECO:0000256" key="2">
    <source>
        <dbReference type="SAM" id="Phobius"/>
    </source>
</evidence>
<feature type="domain" description="J" evidence="3">
    <location>
        <begin position="44"/>
        <end position="108"/>
    </location>
</feature>
<feature type="transmembrane region" description="Helical" evidence="2">
    <location>
        <begin position="194"/>
        <end position="211"/>
    </location>
</feature>
<feature type="region of interest" description="Disordered" evidence="1">
    <location>
        <begin position="114"/>
        <end position="142"/>
    </location>
</feature>
<dbReference type="Gene3D" id="1.10.287.110">
    <property type="entry name" value="DnaJ domain"/>
    <property type="match status" value="1"/>
</dbReference>
<reference evidence="4" key="1">
    <citation type="submission" date="2021-03" db="EMBL/GenBank/DDBJ databases">
        <authorList>
            <person name="Bekaert M."/>
        </authorList>
    </citation>
    <scope>NUCLEOTIDE SEQUENCE</scope>
</reference>
<dbReference type="Proteomes" id="UP000683360">
    <property type="component" value="Unassembled WGS sequence"/>
</dbReference>
<dbReference type="Pfam" id="PF00226">
    <property type="entry name" value="DnaJ"/>
    <property type="match status" value="1"/>
</dbReference>
<accession>A0A8S3PQD1</accession>
<evidence type="ECO:0000256" key="1">
    <source>
        <dbReference type="SAM" id="MobiDB-lite"/>
    </source>
</evidence>
<dbReference type="OrthoDB" id="376357at2759"/>
<evidence type="ECO:0000259" key="3">
    <source>
        <dbReference type="PROSITE" id="PS50076"/>
    </source>
</evidence>
<gene>
    <name evidence="4" type="ORF">MEDL_1318</name>
</gene>
<keyword evidence="2" id="KW-0812">Transmembrane</keyword>
<dbReference type="SUPFAM" id="SSF46565">
    <property type="entry name" value="Chaperone J-domain"/>
    <property type="match status" value="1"/>
</dbReference>
<organism evidence="4 5">
    <name type="scientific">Mytilus edulis</name>
    <name type="common">Blue mussel</name>
    <dbReference type="NCBI Taxonomy" id="6550"/>
    <lineage>
        <taxon>Eukaryota</taxon>
        <taxon>Metazoa</taxon>
        <taxon>Spiralia</taxon>
        <taxon>Lophotrochozoa</taxon>
        <taxon>Mollusca</taxon>
        <taxon>Bivalvia</taxon>
        <taxon>Autobranchia</taxon>
        <taxon>Pteriomorphia</taxon>
        <taxon>Mytilida</taxon>
        <taxon>Mytiloidea</taxon>
        <taxon>Mytilidae</taxon>
        <taxon>Mytilinae</taxon>
        <taxon>Mytilus</taxon>
    </lineage>
</organism>
<dbReference type="InterPro" id="IPR018253">
    <property type="entry name" value="DnaJ_domain_CS"/>
</dbReference>
<dbReference type="CDD" id="cd06257">
    <property type="entry name" value="DnaJ"/>
    <property type="match status" value="1"/>
</dbReference>
<keyword evidence="5" id="KW-1185">Reference proteome</keyword>
<proteinExistence type="predicted"/>
<evidence type="ECO:0000313" key="5">
    <source>
        <dbReference type="Proteomes" id="UP000683360"/>
    </source>
</evidence>
<comment type="caution">
    <text evidence="4">The sequence shown here is derived from an EMBL/GenBank/DDBJ whole genome shotgun (WGS) entry which is preliminary data.</text>
</comment>
<dbReference type="PRINTS" id="PR00625">
    <property type="entry name" value="JDOMAIN"/>
</dbReference>
<name>A0A8S3PQD1_MYTED</name>
<dbReference type="InterPro" id="IPR053025">
    <property type="entry name" value="Mito_ATP_Synthase-Asso"/>
</dbReference>
<dbReference type="SMART" id="SM00271">
    <property type="entry name" value="DnaJ"/>
    <property type="match status" value="1"/>
</dbReference>
<dbReference type="PROSITE" id="PS00636">
    <property type="entry name" value="DNAJ_1"/>
    <property type="match status" value="1"/>
</dbReference>
<dbReference type="InterPro" id="IPR001623">
    <property type="entry name" value="DnaJ_domain"/>
</dbReference>
<keyword evidence="2" id="KW-1133">Transmembrane helix</keyword>
<keyword evidence="2" id="KW-0472">Membrane</keyword>
<evidence type="ECO:0000313" key="4">
    <source>
        <dbReference type="EMBL" id="CAG2185698.1"/>
    </source>
</evidence>
<sequence>MNAKYSVGRGISSGLQGTSILYSPFCIGQTRWSSNHRKQKSPSYYYDILGITPKANQQQIKQAYYTMSKKYHPDVSPSPEAHLKFQEISQAYEVLGNSSTRRMYDRGVNRPEYARRKEEHHSDHKGGQFYQQQGFAKRGQRPMTGRTSIYDFDEYYRMHYSDNFKRKQRDIEFENLKQKIHEENEKMHNDFKPIFSFSVVLCIVCSIIYSLNT</sequence>
<feature type="compositionally biased region" description="Basic and acidic residues" evidence="1">
    <location>
        <begin position="114"/>
        <end position="126"/>
    </location>
</feature>
<dbReference type="InterPro" id="IPR036869">
    <property type="entry name" value="J_dom_sf"/>
</dbReference>
<dbReference type="PANTHER" id="PTHR44873">
    <property type="entry name" value="DNAJ HOMOLOG SUBFAMILY C MEMBER 30, MITOCHONDRIAL"/>
    <property type="match status" value="1"/>
</dbReference>